<organism evidence="5 6">
    <name type="scientific">Pseudoflavonifractor hominis</name>
    <dbReference type="NCBI Taxonomy" id="2763059"/>
    <lineage>
        <taxon>Bacteria</taxon>
        <taxon>Bacillati</taxon>
        <taxon>Bacillota</taxon>
        <taxon>Clostridia</taxon>
        <taxon>Eubacteriales</taxon>
        <taxon>Oscillospiraceae</taxon>
        <taxon>Pseudoflavonifractor</taxon>
    </lineage>
</organism>
<dbReference type="InterPro" id="IPR050248">
    <property type="entry name" value="Polysacc_deacetylase_ArnD"/>
</dbReference>
<feature type="chain" id="PRO_5046422403" evidence="3">
    <location>
        <begin position="21"/>
        <end position="248"/>
    </location>
</feature>
<keyword evidence="2" id="KW-0378">Hydrolase</keyword>
<sequence>MRRWLLFVLPVLAWSLCAAALLTAPSAVPADVPLPVEETPAPSSTPSGGLIALTFDDGPRRSTTTALLDGLAARGVQATFFLIGKQVAEYNQDLLQRMDAEGHQIGIHTYDHVMLSGLNAADFSAQVDKTRSLFQSILGHNGFLLRPPYGSTDPAVRSMAGCPIILWSIDPEDWDDQNADRVVEHVVSRAKDGDIILLHDIFPTSVEAALRIVDQLHARGFYFVTVEELFAARHITLEPGKVYRCAYP</sequence>
<dbReference type="EMBL" id="JACOPR010000003">
    <property type="protein sequence ID" value="MBC5730335.1"/>
    <property type="molecule type" value="Genomic_DNA"/>
</dbReference>
<name>A0ABR7HS42_9FIRM</name>
<dbReference type="RefSeq" id="WP_186963295.1">
    <property type="nucleotide sequence ID" value="NZ_JACOPR010000003.1"/>
</dbReference>
<dbReference type="PROSITE" id="PS51677">
    <property type="entry name" value="NODB"/>
    <property type="match status" value="1"/>
</dbReference>
<feature type="domain" description="NodB homology" evidence="4">
    <location>
        <begin position="49"/>
        <end position="224"/>
    </location>
</feature>
<feature type="signal peptide" evidence="3">
    <location>
        <begin position="1"/>
        <end position="20"/>
    </location>
</feature>
<dbReference type="InterPro" id="IPR002509">
    <property type="entry name" value="NODB_dom"/>
</dbReference>
<evidence type="ECO:0000313" key="6">
    <source>
        <dbReference type="Proteomes" id="UP000660021"/>
    </source>
</evidence>
<dbReference type="PANTHER" id="PTHR10587">
    <property type="entry name" value="GLYCOSYL TRANSFERASE-RELATED"/>
    <property type="match status" value="1"/>
</dbReference>
<protein>
    <submittedName>
        <fullName evidence="5">Polysaccharide deacetylase family protein</fullName>
    </submittedName>
</protein>
<evidence type="ECO:0000313" key="5">
    <source>
        <dbReference type="EMBL" id="MBC5730335.1"/>
    </source>
</evidence>
<evidence type="ECO:0000256" key="1">
    <source>
        <dbReference type="ARBA" id="ARBA00022723"/>
    </source>
</evidence>
<evidence type="ECO:0000256" key="3">
    <source>
        <dbReference type="SAM" id="SignalP"/>
    </source>
</evidence>
<dbReference type="Pfam" id="PF01522">
    <property type="entry name" value="Polysacc_deac_1"/>
    <property type="match status" value="1"/>
</dbReference>
<evidence type="ECO:0000256" key="2">
    <source>
        <dbReference type="ARBA" id="ARBA00022801"/>
    </source>
</evidence>
<comment type="caution">
    <text evidence="5">The sequence shown here is derived from an EMBL/GenBank/DDBJ whole genome shotgun (WGS) entry which is preliminary data.</text>
</comment>
<keyword evidence="1" id="KW-0479">Metal-binding</keyword>
<evidence type="ECO:0000259" key="4">
    <source>
        <dbReference type="PROSITE" id="PS51677"/>
    </source>
</evidence>
<dbReference type="PANTHER" id="PTHR10587:SF133">
    <property type="entry name" value="CHITIN DEACETYLASE 1-RELATED"/>
    <property type="match status" value="1"/>
</dbReference>
<keyword evidence="6" id="KW-1185">Reference proteome</keyword>
<gene>
    <name evidence="5" type="ORF">H8S34_05750</name>
</gene>
<reference evidence="5 6" key="1">
    <citation type="submission" date="2020-08" db="EMBL/GenBank/DDBJ databases">
        <title>Genome public.</title>
        <authorList>
            <person name="Liu C."/>
            <person name="Sun Q."/>
        </authorList>
    </citation>
    <scope>NUCLEOTIDE SEQUENCE [LARGE SCALE GENOMIC DNA]</scope>
    <source>
        <strain evidence="5 6">New-38</strain>
    </source>
</reference>
<accession>A0ABR7HS42</accession>
<proteinExistence type="predicted"/>
<dbReference type="Gene3D" id="3.20.20.370">
    <property type="entry name" value="Glycoside hydrolase/deacetylase"/>
    <property type="match status" value="1"/>
</dbReference>
<dbReference type="CDD" id="cd10954">
    <property type="entry name" value="CE4_CtAXE_like"/>
    <property type="match status" value="1"/>
</dbReference>
<dbReference type="InterPro" id="IPR011330">
    <property type="entry name" value="Glyco_hydro/deAcase_b/a-brl"/>
</dbReference>
<dbReference type="SUPFAM" id="SSF88713">
    <property type="entry name" value="Glycoside hydrolase/deacetylase"/>
    <property type="match status" value="1"/>
</dbReference>
<keyword evidence="3" id="KW-0732">Signal</keyword>
<dbReference type="Proteomes" id="UP000660021">
    <property type="component" value="Unassembled WGS sequence"/>
</dbReference>